<feature type="chain" id="PRO_5012904230" evidence="1">
    <location>
        <begin position="16"/>
        <end position="43"/>
    </location>
</feature>
<reference evidence="2" key="1">
    <citation type="submission" date="2014-11" db="EMBL/GenBank/DDBJ databases">
        <authorList>
            <person name="Amaro Gonzalez C."/>
        </authorList>
    </citation>
    <scope>NUCLEOTIDE SEQUENCE</scope>
</reference>
<dbReference type="AlphaFoldDB" id="A0A0E9WGY2"/>
<name>A0A0E9WGY2_ANGAN</name>
<reference evidence="2" key="2">
    <citation type="journal article" date="2015" name="Fish Shellfish Immunol.">
        <title>Early steps in the European eel (Anguilla anguilla)-Vibrio vulnificus interaction in the gills: Role of the RtxA13 toxin.</title>
        <authorList>
            <person name="Callol A."/>
            <person name="Pajuelo D."/>
            <person name="Ebbesson L."/>
            <person name="Teles M."/>
            <person name="MacKenzie S."/>
            <person name="Amaro C."/>
        </authorList>
    </citation>
    <scope>NUCLEOTIDE SEQUENCE</scope>
</reference>
<sequence>MASVLHLSLIPLSLSLPPSLTTSLFTFLSGAKKKKVMFIGLGN</sequence>
<evidence type="ECO:0000256" key="1">
    <source>
        <dbReference type="SAM" id="SignalP"/>
    </source>
</evidence>
<evidence type="ECO:0000313" key="2">
    <source>
        <dbReference type="EMBL" id="JAH88820.1"/>
    </source>
</evidence>
<keyword evidence="1" id="KW-0732">Signal</keyword>
<feature type="signal peptide" evidence="1">
    <location>
        <begin position="1"/>
        <end position="15"/>
    </location>
</feature>
<accession>A0A0E9WGY2</accession>
<protein>
    <submittedName>
        <fullName evidence="2">Uncharacterized protein</fullName>
    </submittedName>
</protein>
<proteinExistence type="predicted"/>
<dbReference type="EMBL" id="GBXM01019757">
    <property type="protein sequence ID" value="JAH88820.1"/>
    <property type="molecule type" value="Transcribed_RNA"/>
</dbReference>
<organism evidence="2">
    <name type="scientific">Anguilla anguilla</name>
    <name type="common">European freshwater eel</name>
    <name type="synonym">Muraena anguilla</name>
    <dbReference type="NCBI Taxonomy" id="7936"/>
    <lineage>
        <taxon>Eukaryota</taxon>
        <taxon>Metazoa</taxon>
        <taxon>Chordata</taxon>
        <taxon>Craniata</taxon>
        <taxon>Vertebrata</taxon>
        <taxon>Euteleostomi</taxon>
        <taxon>Actinopterygii</taxon>
        <taxon>Neopterygii</taxon>
        <taxon>Teleostei</taxon>
        <taxon>Anguilliformes</taxon>
        <taxon>Anguillidae</taxon>
        <taxon>Anguilla</taxon>
    </lineage>
</organism>